<name>A0A1F5WUP0_9BACT</name>
<dbReference type="Proteomes" id="UP000178425">
    <property type="component" value="Unassembled WGS sequence"/>
</dbReference>
<proteinExistence type="predicted"/>
<dbReference type="EMBL" id="MFHI01000006">
    <property type="protein sequence ID" value="OGF79344.1"/>
    <property type="molecule type" value="Genomic_DNA"/>
</dbReference>
<dbReference type="InterPro" id="IPR002477">
    <property type="entry name" value="Peptidoglycan-bd-like"/>
</dbReference>
<evidence type="ECO:0000313" key="4">
    <source>
        <dbReference type="Proteomes" id="UP000178425"/>
    </source>
</evidence>
<evidence type="ECO:0000259" key="2">
    <source>
        <dbReference type="Pfam" id="PF01471"/>
    </source>
</evidence>
<dbReference type="InterPro" id="IPR036366">
    <property type="entry name" value="PGBDSf"/>
</dbReference>
<organism evidence="3 4">
    <name type="scientific">Candidatus Giovannonibacteria bacterium RIFCSPHIGHO2_02_43_13</name>
    <dbReference type="NCBI Taxonomy" id="1798330"/>
    <lineage>
        <taxon>Bacteria</taxon>
        <taxon>Candidatus Giovannoniibacteriota</taxon>
    </lineage>
</organism>
<accession>A0A1F5WUP0</accession>
<feature type="region of interest" description="Disordered" evidence="1">
    <location>
        <begin position="104"/>
        <end position="124"/>
    </location>
</feature>
<sequence>MQAGQGSQSQWCHDFYVNLRVGDRGNDVSALQHALNLDLGQIVEETGYFGEDTASAVTGLQEKYRGEILTPNGLRYGTGFAGSSTRKKLNQLYGCGVELPYSTPMPPYPTPYPTPFPTPPPINN</sequence>
<feature type="domain" description="Peptidoglycan binding-like" evidence="2">
    <location>
        <begin position="24"/>
        <end position="65"/>
    </location>
</feature>
<evidence type="ECO:0000313" key="3">
    <source>
        <dbReference type="EMBL" id="OGF79344.1"/>
    </source>
</evidence>
<dbReference type="Gene3D" id="1.10.101.10">
    <property type="entry name" value="PGBD-like superfamily/PGBD"/>
    <property type="match status" value="1"/>
</dbReference>
<comment type="caution">
    <text evidence="3">The sequence shown here is derived from an EMBL/GenBank/DDBJ whole genome shotgun (WGS) entry which is preliminary data.</text>
</comment>
<protein>
    <recommendedName>
        <fullName evidence="2">Peptidoglycan binding-like domain-containing protein</fullName>
    </recommendedName>
</protein>
<dbReference type="Pfam" id="PF01471">
    <property type="entry name" value="PG_binding_1"/>
    <property type="match status" value="1"/>
</dbReference>
<reference evidence="3 4" key="1">
    <citation type="journal article" date="2016" name="Nat. Commun.">
        <title>Thousands of microbial genomes shed light on interconnected biogeochemical processes in an aquifer system.</title>
        <authorList>
            <person name="Anantharaman K."/>
            <person name="Brown C.T."/>
            <person name="Hug L.A."/>
            <person name="Sharon I."/>
            <person name="Castelle C.J."/>
            <person name="Probst A.J."/>
            <person name="Thomas B.C."/>
            <person name="Singh A."/>
            <person name="Wilkins M.J."/>
            <person name="Karaoz U."/>
            <person name="Brodie E.L."/>
            <person name="Williams K.H."/>
            <person name="Hubbard S.S."/>
            <person name="Banfield J.F."/>
        </authorList>
    </citation>
    <scope>NUCLEOTIDE SEQUENCE [LARGE SCALE GENOMIC DNA]</scope>
</reference>
<dbReference type="SUPFAM" id="SSF47090">
    <property type="entry name" value="PGBD-like"/>
    <property type="match status" value="1"/>
</dbReference>
<evidence type="ECO:0000256" key="1">
    <source>
        <dbReference type="SAM" id="MobiDB-lite"/>
    </source>
</evidence>
<gene>
    <name evidence="3" type="ORF">A2W54_01265</name>
</gene>
<dbReference type="AlphaFoldDB" id="A0A1F5WUP0"/>
<dbReference type="InterPro" id="IPR036365">
    <property type="entry name" value="PGBD-like_sf"/>
</dbReference>